<evidence type="ECO:0000313" key="12">
    <source>
        <dbReference type="Proteomes" id="UP000738517"/>
    </source>
</evidence>
<keyword evidence="6" id="KW-1015">Disulfide bond</keyword>
<evidence type="ECO:0000256" key="7">
    <source>
        <dbReference type="ARBA" id="ARBA00023284"/>
    </source>
</evidence>
<organism evidence="11 12">
    <name type="scientific">Photobacterium alginatilyticum</name>
    <dbReference type="NCBI Taxonomy" id="1775171"/>
    <lineage>
        <taxon>Bacteria</taxon>
        <taxon>Pseudomonadati</taxon>
        <taxon>Pseudomonadota</taxon>
        <taxon>Gammaproteobacteria</taxon>
        <taxon>Vibrionales</taxon>
        <taxon>Vibrionaceae</taxon>
        <taxon>Photobacterium</taxon>
    </lineage>
</organism>
<keyword evidence="5 8" id="KW-0560">Oxidoreductase</keyword>
<evidence type="ECO:0000256" key="4">
    <source>
        <dbReference type="ARBA" id="ARBA00022827"/>
    </source>
</evidence>
<dbReference type="Proteomes" id="UP000738517">
    <property type="component" value="Unassembled WGS sequence"/>
</dbReference>
<dbReference type="NCBIfam" id="NF004776">
    <property type="entry name" value="PRK06116.1"/>
    <property type="match status" value="1"/>
</dbReference>
<evidence type="ECO:0000259" key="9">
    <source>
        <dbReference type="Pfam" id="PF02852"/>
    </source>
</evidence>
<dbReference type="NCBIfam" id="TIGR01421">
    <property type="entry name" value="gluta_reduc_1"/>
    <property type="match status" value="1"/>
</dbReference>
<feature type="domain" description="FAD/NAD(P)-binding" evidence="10">
    <location>
        <begin position="5"/>
        <end position="325"/>
    </location>
</feature>
<dbReference type="InterPro" id="IPR023753">
    <property type="entry name" value="FAD/NAD-binding_dom"/>
</dbReference>
<comment type="similarity">
    <text evidence="2 8">Belongs to the class-I pyridine nucleotide-disulfide oxidoreductase family.</text>
</comment>
<dbReference type="InterPro" id="IPR006322">
    <property type="entry name" value="Glutathione_Rdtase_euk/bac"/>
</dbReference>
<dbReference type="RefSeq" id="WP_160658053.1">
    <property type="nucleotide sequence ID" value="NZ_RSEJ01000040.1"/>
</dbReference>
<evidence type="ECO:0000259" key="10">
    <source>
        <dbReference type="Pfam" id="PF07992"/>
    </source>
</evidence>
<keyword evidence="3 8" id="KW-0285">Flavoprotein</keyword>
<dbReference type="PRINTS" id="PR00368">
    <property type="entry name" value="FADPNR"/>
</dbReference>
<comment type="cofactor">
    <cofactor evidence="1">
        <name>FAD</name>
        <dbReference type="ChEBI" id="CHEBI:57692"/>
    </cofactor>
</comment>
<dbReference type="SUPFAM" id="SSF55424">
    <property type="entry name" value="FAD/NAD-linked reductases, dimerisation (C-terminal) domain"/>
    <property type="match status" value="1"/>
</dbReference>
<evidence type="ECO:0000313" key="11">
    <source>
        <dbReference type="EMBL" id="NBI55938.1"/>
    </source>
</evidence>
<keyword evidence="12" id="KW-1185">Reference proteome</keyword>
<sequence>MAKHFDYICIGGGSGGIASANRAAMHGAKVALIEAKALGGTCVNVGCVPKKVMWHGAQIAEAMHLYAKDYGFDVDVKKFDWSKLVESREAYISRIHTAYDNVLGNNKIEVINGFARFVDQKEGGDKKTIEVNGEHYTADHILIAVGGEPTIPNVPGAEHGIDSNGFFELNEQPKRTAVIGAGYIAVEIAGVLSALGTDTHLFVRKESPLRSFDPMIINTLVEVMDAEGPTLHTHSIPKEVVKEADGSVTLHFENGESHNTDVLIWAIGRNPTTDKINLAATGVETNSRGYIKVDEYQQTNVDGIYCVGDIMEGGIELTPVAVKAGRQLSERLFNGKTDAKMDYKLVPTVVFSHPPIGTIGLTEPEAIAEYGEDNIKVYQSGFTAMYTAVTAHRQPCKMKLVCAGPDEKVVGLHGIGYTVDEMIQGFGVAMKMGATKADFDSVVAIHPTGSEEFVTMR</sequence>
<dbReference type="EC" id="1.8.1.7" evidence="11"/>
<reference evidence="11 12" key="1">
    <citation type="journal article" date="2017" name="Int. J. Syst. Evol. Microbiol.">
        <title>Photobacterium alginatilyticum sp. nov., a marine bacterium isolated from bottom seawater.</title>
        <authorList>
            <person name="Wang X."/>
            <person name="Wang Y."/>
            <person name="Yang X."/>
            <person name="Sun H."/>
            <person name="Li B."/>
            <person name="Zhang X.H."/>
        </authorList>
    </citation>
    <scope>NUCLEOTIDE SEQUENCE [LARGE SCALE GENOMIC DNA]</scope>
    <source>
        <strain evidence="11 12">P03D4</strain>
    </source>
</reference>
<dbReference type="InterPro" id="IPR036188">
    <property type="entry name" value="FAD/NAD-bd_sf"/>
</dbReference>
<dbReference type="InterPro" id="IPR016156">
    <property type="entry name" value="FAD/NAD-linked_Rdtase_dimer_sf"/>
</dbReference>
<dbReference type="InterPro" id="IPR004099">
    <property type="entry name" value="Pyr_nucl-diS_OxRdtase_dimer"/>
</dbReference>
<proteinExistence type="inferred from homology"/>
<dbReference type="Pfam" id="PF02852">
    <property type="entry name" value="Pyr_redox_dim"/>
    <property type="match status" value="1"/>
</dbReference>
<name>A0ABW9YRT0_9GAMM</name>
<dbReference type="SUPFAM" id="SSF51905">
    <property type="entry name" value="FAD/NAD(P)-binding domain"/>
    <property type="match status" value="1"/>
</dbReference>
<accession>A0ABW9YRT0</accession>
<evidence type="ECO:0000256" key="8">
    <source>
        <dbReference type="RuleBase" id="RU003691"/>
    </source>
</evidence>
<evidence type="ECO:0000256" key="1">
    <source>
        <dbReference type="ARBA" id="ARBA00001974"/>
    </source>
</evidence>
<dbReference type="PRINTS" id="PR00411">
    <property type="entry name" value="PNDRDTASEI"/>
</dbReference>
<dbReference type="GO" id="GO:0004362">
    <property type="term" value="F:glutathione-disulfide reductase (NADPH) activity"/>
    <property type="evidence" value="ECO:0007669"/>
    <property type="project" value="UniProtKB-EC"/>
</dbReference>
<evidence type="ECO:0000256" key="2">
    <source>
        <dbReference type="ARBA" id="ARBA00007532"/>
    </source>
</evidence>
<dbReference type="Pfam" id="PF07992">
    <property type="entry name" value="Pyr_redox_2"/>
    <property type="match status" value="1"/>
</dbReference>
<dbReference type="Gene3D" id="3.50.50.60">
    <property type="entry name" value="FAD/NAD(P)-binding domain"/>
    <property type="match status" value="2"/>
</dbReference>
<dbReference type="InterPro" id="IPR046952">
    <property type="entry name" value="GSHR/TRXR-like"/>
</dbReference>
<dbReference type="PROSITE" id="PS00076">
    <property type="entry name" value="PYRIDINE_REDOX_1"/>
    <property type="match status" value="1"/>
</dbReference>
<dbReference type="EMBL" id="RSEJ01000040">
    <property type="protein sequence ID" value="NBI55938.1"/>
    <property type="molecule type" value="Genomic_DNA"/>
</dbReference>
<dbReference type="InterPro" id="IPR001100">
    <property type="entry name" value="Pyr_nuc-diS_OxRdtase"/>
</dbReference>
<dbReference type="PANTHER" id="PTHR42737:SF2">
    <property type="entry name" value="GLUTATHIONE REDUCTASE"/>
    <property type="match status" value="1"/>
</dbReference>
<dbReference type="PANTHER" id="PTHR42737">
    <property type="entry name" value="GLUTATHIONE REDUCTASE"/>
    <property type="match status" value="1"/>
</dbReference>
<feature type="domain" description="Pyridine nucleotide-disulphide oxidoreductase dimerisation" evidence="9">
    <location>
        <begin position="346"/>
        <end position="456"/>
    </location>
</feature>
<dbReference type="PIRSF" id="PIRSF000350">
    <property type="entry name" value="Mercury_reductase_MerA"/>
    <property type="match status" value="1"/>
</dbReference>
<evidence type="ECO:0000256" key="5">
    <source>
        <dbReference type="ARBA" id="ARBA00023002"/>
    </source>
</evidence>
<evidence type="ECO:0000256" key="3">
    <source>
        <dbReference type="ARBA" id="ARBA00022630"/>
    </source>
</evidence>
<evidence type="ECO:0000256" key="6">
    <source>
        <dbReference type="ARBA" id="ARBA00023157"/>
    </source>
</evidence>
<keyword evidence="7 8" id="KW-0676">Redox-active center</keyword>
<keyword evidence="4 8" id="KW-0274">FAD</keyword>
<gene>
    <name evidence="11" type="ORF">EIZ48_25860</name>
</gene>
<comment type="caution">
    <text evidence="11">The sequence shown here is derived from an EMBL/GenBank/DDBJ whole genome shotgun (WGS) entry which is preliminary data.</text>
</comment>
<dbReference type="Gene3D" id="3.30.390.30">
    <property type="match status" value="1"/>
</dbReference>
<protein>
    <submittedName>
        <fullName evidence="11">Glutathione-disulfide reductase</fullName>
        <ecNumber evidence="11">1.8.1.7</ecNumber>
    </submittedName>
</protein>
<dbReference type="InterPro" id="IPR012999">
    <property type="entry name" value="Pyr_OxRdtase_I_AS"/>
</dbReference>